<protein>
    <submittedName>
        <fullName evidence="6">Uncharacterized protein</fullName>
    </submittedName>
</protein>
<dbReference type="STRING" id="670386.D3BAH0"/>
<evidence type="ECO:0000256" key="3">
    <source>
        <dbReference type="SAM" id="SignalP"/>
    </source>
</evidence>
<gene>
    <name evidence="6" type="ORF">PPL_05546</name>
</gene>
<dbReference type="PANTHER" id="PTHR12411">
    <property type="entry name" value="CYSTEINE PROTEASE FAMILY C1-RELATED"/>
    <property type="match status" value="1"/>
</dbReference>
<organism evidence="6 7">
    <name type="scientific">Heterostelium pallidum (strain ATCC 26659 / Pp 5 / PN500)</name>
    <name type="common">Cellular slime mold</name>
    <name type="synonym">Polysphondylium pallidum</name>
    <dbReference type="NCBI Taxonomy" id="670386"/>
    <lineage>
        <taxon>Eukaryota</taxon>
        <taxon>Amoebozoa</taxon>
        <taxon>Evosea</taxon>
        <taxon>Eumycetozoa</taxon>
        <taxon>Dictyostelia</taxon>
        <taxon>Acytosteliales</taxon>
        <taxon>Acytosteliaceae</taxon>
        <taxon>Heterostelium</taxon>
    </lineage>
</organism>
<evidence type="ECO:0000313" key="6">
    <source>
        <dbReference type="EMBL" id="EFA81557.1"/>
    </source>
</evidence>
<dbReference type="InterPro" id="IPR039417">
    <property type="entry name" value="Peptidase_C1A_papain-like"/>
</dbReference>
<dbReference type="InterPro" id="IPR038765">
    <property type="entry name" value="Papain-like_cys_pep_sf"/>
</dbReference>
<dbReference type="SMART" id="SM00848">
    <property type="entry name" value="Inhibitor_I29"/>
    <property type="match status" value="1"/>
</dbReference>
<dbReference type="Pfam" id="PF08246">
    <property type="entry name" value="Inhibitor_I29"/>
    <property type="match status" value="1"/>
</dbReference>
<dbReference type="InParanoid" id="D3BAH0"/>
<dbReference type="GO" id="GO:0008234">
    <property type="term" value="F:cysteine-type peptidase activity"/>
    <property type="evidence" value="ECO:0007669"/>
    <property type="project" value="InterPro"/>
</dbReference>
<dbReference type="RefSeq" id="XP_020433674.1">
    <property type="nucleotide sequence ID" value="XM_020576425.1"/>
</dbReference>
<dbReference type="SUPFAM" id="SSF54001">
    <property type="entry name" value="Cysteine proteinases"/>
    <property type="match status" value="1"/>
</dbReference>
<evidence type="ECO:0000256" key="2">
    <source>
        <dbReference type="ARBA" id="ARBA00023157"/>
    </source>
</evidence>
<accession>D3BAH0</accession>
<dbReference type="Proteomes" id="UP000001396">
    <property type="component" value="Unassembled WGS sequence"/>
</dbReference>
<dbReference type="GO" id="GO:0006508">
    <property type="term" value="P:proteolysis"/>
    <property type="evidence" value="ECO:0007669"/>
    <property type="project" value="InterPro"/>
</dbReference>
<feature type="domain" description="Peptidase C1A papain C-terminal" evidence="4">
    <location>
        <begin position="123"/>
        <end position="334"/>
    </location>
</feature>
<dbReference type="InterPro" id="IPR025660">
    <property type="entry name" value="Pept_his_AS"/>
</dbReference>
<feature type="domain" description="Cathepsin propeptide inhibitor" evidence="5">
    <location>
        <begin position="38"/>
        <end position="95"/>
    </location>
</feature>
<keyword evidence="2" id="KW-1015">Disulfide bond</keyword>
<feature type="chain" id="PRO_5018557275" evidence="3">
    <location>
        <begin position="20"/>
        <end position="341"/>
    </location>
</feature>
<dbReference type="MEROPS" id="C01.A54"/>
<dbReference type="InterPro" id="IPR013201">
    <property type="entry name" value="Prot_inhib_I29"/>
</dbReference>
<sequence length="341" mass="38165">MRYLIAFLVCLVAIASVDAIRIQNNSGFHRARDFEGEFRQWMTKHEKSYADDSEYYLRLSHYIKNLRTVADYNKKHAGMAKFAPNKFSDLSIEEFRAGYLNYVPNKLIKDRSTKQNFDYPANIPVSLDWRQKGFVTPVKNQEQCGSCWAFSAGEQIETAYIMAGNAAQNVSEQQIVDCDPYDGGCGGGDPMTAYQYVQSAGGITTNTDYPYTATDGTCYAQNTPKFTQIASYGYASNKGNETELKQAIAARGPLSICVDAETWMNYQSGVLNSNCPDELDHCVQIVGYDVEQSTNTPYYIVRNSWGTDWGMEGYILVGEGQNLCGITDEVTYVEVEAVPTF</sequence>
<evidence type="ECO:0000256" key="1">
    <source>
        <dbReference type="ARBA" id="ARBA00008455"/>
    </source>
</evidence>
<dbReference type="SMART" id="SM00645">
    <property type="entry name" value="Pept_C1"/>
    <property type="match status" value="1"/>
</dbReference>
<evidence type="ECO:0000259" key="4">
    <source>
        <dbReference type="SMART" id="SM00645"/>
    </source>
</evidence>
<dbReference type="Gene3D" id="3.90.70.10">
    <property type="entry name" value="Cysteine proteinases"/>
    <property type="match status" value="1"/>
</dbReference>
<name>D3BAH0_HETP5</name>
<evidence type="ECO:0000313" key="7">
    <source>
        <dbReference type="Proteomes" id="UP000001396"/>
    </source>
</evidence>
<dbReference type="FunCoup" id="D3BAH0">
    <property type="interactions" value="8"/>
</dbReference>
<keyword evidence="7" id="KW-1185">Reference proteome</keyword>
<dbReference type="FunFam" id="3.90.70.10:FF:000103">
    <property type="entry name" value="Hypothetical LOC496748"/>
    <property type="match status" value="1"/>
</dbReference>
<dbReference type="CDD" id="cd02248">
    <property type="entry name" value="Peptidase_C1A"/>
    <property type="match status" value="1"/>
</dbReference>
<dbReference type="Pfam" id="PF00112">
    <property type="entry name" value="Peptidase_C1"/>
    <property type="match status" value="1"/>
</dbReference>
<reference evidence="6 7" key="1">
    <citation type="journal article" date="2011" name="Genome Res.">
        <title>Phylogeny-wide analysis of social amoeba genomes highlights ancient origins for complex intercellular communication.</title>
        <authorList>
            <person name="Heidel A.J."/>
            <person name="Lawal H.M."/>
            <person name="Felder M."/>
            <person name="Schilde C."/>
            <person name="Helps N.R."/>
            <person name="Tunggal B."/>
            <person name="Rivero F."/>
            <person name="John U."/>
            <person name="Schleicher M."/>
            <person name="Eichinger L."/>
            <person name="Platzer M."/>
            <person name="Noegel A.A."/>
            <person name="Schaap P."/>
            <person name="Gloeckner G."/>
        </authorList>
    </citation>
    <scope>NUCLEOTIDE SEQUENCE [LARGE SCALE GENOMIC DNA]</scope>
    <source>
        <strain evidence="7">ATCC 26659 / Pp 5 / PN500</strain>
    </source>
</reference>
<comment type="similarity">
    <text evidence="1">Belongs to the peptidase C1 family.</text>
</comment>
<dbReference type="InterPro" id="IPR000169">
    <property type="entry name" value="Pept_cys_AS"/>
</dbReference>
<dbReference type="EMBL" id="ADBJ01000025">
    <property type="protein sequence ID" value="EFA81557.1"/>
    <property type="molecule type" value="Genomic_DNA"/>
</dbReference>
<comment type="caution">
    <text evidence="6">The sequence shown here is derived from an EMBL/GenBank/DDBJ whole genome shotgun (WGS) entry which is preliminary data.</text>
</comment>
<dbReference type="AlphaFoldDB" id="D3BAH0"/>
<dbReference type="PROSITE" id="PS00139">
    <property type="entry name" value="THIOL_PROTEASE_CYS"/>
    <property type="match status" value="1"/>
</dbReference>
<feature type="signal peptide" evidence="3">
    <location>
        <begin position="1"/>
        <end position="19"/>
    </location>
</feature>
<dbReference type="GeneID" id="31361030"/>
<proteinExistence type="inferred from homology"/>
<dbReference type="InterPro" id="IPR000668">
    <property type="entry name" value="Peptidase_C1A_C"/>
</dbReference>
<dbReference type="PROSITE" id="PS00639">
    <property type="entry name" value="THIOL_PROTEASE_HIS"/>
    <property type="match status" value="1"/>
</dbReference>
<dbReference type="InterPro" id="IPR013128">
    <property type="entry name" value="Peptidase_C1A"/>
</dbReference>
<dbReference type="PRINTS" id="PR00705">
    <property type="entry name" value="PAPAIN"/>
</dbReference>
<evidence type="ECO:0000259" key="5">
    <source>
        <dbReference type="SMART" id="SM00848"/>
    </source>
</evidence>
<keyword evidence="3" id="KW-0732">Signal</keyword>
<dbReference type="OMA" id="SNHGCNG"/>